<feature type="region of interest" description="Disordered" evidence="1">
    <location>
        <begin position="130"/>
        <end position="153"/>
    </location>
</feature>
<name>A0AAE0FFU0_9CHLO</name>
<reference evidence="2 3" key="1">
    <citation type="journal article" date="2015" name="Genome Biol. Evol.">
        <title>Comparative Genomics of a Bacterivorous Green Alga Reveals Evolutionary Causalities and Consequences of Phago-Mixotrophic Mode of Nutrition.</title>
        <authorList>
            <person name="Burns J.A."/>
            <person name="Paasch A."/>
            <person name="Narechania A."/>
            <person name="Kim E."/>
        </authorList>
    </citation>
    <scope>NUCLEOTIDE SEQUENCE [LARGE SCALE GENOMIC DNA]</scope>
    <source>
        <strain evidence="2 3">PLY_AMNH</strain>
    </source>
</reference>
<comment type="caution">
    <text evidence="2">The sequence shown here is derived from an EMBL/GenBank/DDBJ whole genome shotgun (WGS) entry which is preliminary data.</text>
</comment>
<dbReference type="AlphaFoldDB" id="A0AAE0FFU0"/>
<evidence type="ECO:0000256" key="1">
    <source>
        <dbReference type="SAM" id="MobiDB-lite"/>
    </source>
</evidence>
<sequence>MDKRMRTARRKLLKESDLDASIRLLDAQHQLGDDYFGNATTVSKLADVIVALKSELKNAGLETDVFDLDHPTQGVQRFVNELVYATLTYIINPDTVAYGYLLGTDSTSDCDGRHWTPTAARRKAQLWDETPDPRVLRGGGVPGTAAVGTPGDEGEGDDILRILIGKIDEIEACVKTQRMGGAPADLSKPHRKDLDGFRVGVGNDPKPAGSAAAYCHPVEECTQEVLHTLALCQVYQSAADNGAAAFAAAVEQHGSPAVATSGAAAGGADVSAYGFSVEESDDSDGEEMDVQEELRQLRKKIGTTGKSVVFSQVSMPAVSAACASSVITWL</sequence>
<dbReference type="Proteomes" id="UP001190700">
    <property type="component" value="Unassembled WGS sequence"/>
</dbReference>
<evidence type="ECO:0000313" key="3">
    <source>
        <dbReference type="Proteomes" id="UP001190700"/>
    </source>
</evidence>
<dbReference type="EMBL" id="LGRX02019052">
    <property type="protein sequence ID" value="KAK3259031.1"/>
    <property type="molecule type" value="Genomic_DNA"/>
</dbReference>
<keyword evidence="3" id="KW-1185">Reference proteome</keyword>
<evidence type="ECO:0000313" key="2">
    <source>
        <dbReference type="EMBL" id="KAK3259031.1"/>
    </source>
</evidence>
<accession>A0AAE0FFU0</accession>
<protein>
    <submittedName>
        <fullName evidence="2">Uncharacterized protein</fullName>
    </submittedName>
</protein>
<proteinExistence type="predicted"/>
<gene>
    <name evidence="2" type="ORF">CYMTET_31952</name>
</gene>
<organism evidence="2 3">
    <name type="scientific">Cymbomonas tetramitiformis</name>
    <dbReference type="NCBI Taxonomy" id="36881"/>
    <lineage>
        <taxon>Eukaryota</taxon>
        <taxon>Viridiplantae</taxon>
        <taxon>Chlorophyta</taxon>
        <taxon>Pyramimonadophyceae</taxon>
        <taxon>Pyramimonadales</taxon>
        <taxon>Pyramimonadaceae</taxon>
        <taxon>Cymbomonas</taxon>
    </lineage>
</organism>